<dbReference type="InterPro" id="IPR026046">
    <property type="entry name" value="UBIAD1"/>
</dbReference>
<evidence type="ECO:0000313" key="12">
    <source>
        <dbReference type="Proteomes" id="UP001212042"/>
    </source>
</evidence>
<keyword evidence="4" id="KW-1003">Cell membrane</keyword>
<comment type="subcellular location">
    <subcellularLocation>
        <location evidence="1">Membrane</location>
        <topology evidence="1">Multi-pass membrane protein</topology>
    </subcellularLocation>
</comment>
<keyword evidence="8 10" id="KW-0472">Membrane</keyword>
<keyword evidence="6 10" id="KW-0812">Transmembrane</keyword>
<evidence type="ECO:0000256" key="8">
    <source>
        <dbReference type="ARBA" id="ARBA00023136"/>
    </source>
</evidence>
<evidence type="ECO:0000256" key="3">
    <source>
        <dbReference type="ARBA" id="ARBA00022428"/>
    </source>
</evidence>
<sequence>MTIELEKPGPGEPTPATLGGRDPVTVIRRYVQATRPMFLTASILPVLVGTSWGYRAADELDLSALVLAVAATACVHASVNVLNDVFDDLGGSDPINTGRIFPYTGGSRFIQNGVLSIRAMAVWSVVLLLLGVLLGAVLILEKGIAVLGFGLVGVALGIAYSAPPLQLSARGLGEAAVGMGFGVLPVVGAAWLQSPDTALSALLLSVPVACWAMAILLINEVPDQAADAATGKRTLVVRLGPTSTVVLLILLQILALIAIATVVGLHWLPLAVLVAHPVLLMAAIYASLGGVAGQRRLKRSIELTLMIHAFGGVWLSGWLLVPA</sequence>
<feature type="transmembrane region" description="Helical" evidence="10">
    <location>
        <begin position="267"/>
        <end position="291"/>
    </location>
</feature>
<evidence type="ECO:0000256" key="4">
    <source>
        <dbReference type="ARBA" id="ARBA00022475"/>
    </source>
</evidence>
<dbReference type="Proteomes" id="UP001212042">
    <property type="component" value="Unassembled WGS sequence"/>
</dbReference>
<dbReference type="PANTHER" id="PTHR13929">
    <property type="entry name" value="1,4-DIHYDROXY-2-NAPHTHOATE OCTAPRENYLTRANSFERASE"/>
    <property type="match status" value="1"/>
</dbReference>
<dbReference type="PANTHER" id="PTHR13929:SF0">
    <property type="entry name" value="UBIA PRENYLTRANSFERASE DOMAIN-CONTAINING PROTEIN 1"/>
    <property type="match status" value="1"/>
</dbReference>
<evidence type="ECO:0000256" key="6">
    <source>
        <dbReference type="ARBA" id="ARBA00022692"/>
    </source>
</evidence>
<protein>
    <submittedName>
        <fullName evidence="11">Prenyltransferase</fullName>
    </submittedName>
</protein>
<dbReference type="InterPro" id="IPR000537">
    <property type="entry name" value="UbiA_prenyltransferase"/>
</dbReference>
<dbReference type="EMBL" id="JAQJZJ010000003">
    <property type="protein sequence ID" value="MDA7086406.1"/>
    <property type="molecule type" value="Genomic_DNA"/>
</dbReference>
<evidence type="ECO:0000313" key="11">
    <source>
        <dbReference type="EMBL" id="MDA7086406.1"/>
    </source>
</evidence>
<gene>
    <name evidence="11" type="ORF">PH586_08450</name>
</gene>
<keyword evidence="7 10" id="KW-1133">Transmembrane helix</keyword>
<feature type="transmembrane region" description="Helical" evidence="10">
    <location>
        <begin position="117"/>
        <end position="138"/>
    </location>
</feature>
<proteinExistence type="predicted"/>
<dbReference type="RefSeq" id="WP_271347315.1">
    <property type="nucleotide sequence ID" value="NZ_JAQJZJ010000003.1"/>
</dbReference>
<organism evidence="11 12">
    <name type="scientific">Pseudomonas aestuarii</name>
    <dbReference type="NCBI Taxonomy" id="3018340"/>
    <lineage>
        <taxon>Bacteria</taxon>
        <taxon>Pseudomonadati</taxon>
        <taxon>Pseudomonadota</taxon>
        <taxon>Gammaproteobacteria</taxon>
        <taxon>Pseudomonadales</taxon>
        <taxon>Pseudomonadaceae</taxon>
        <taxon>Pseudomonas</taxon>
    </lineage>
</organism>
<name>A0ABT4XDX6_9PSED</name>
<evidence type="ECO:0000256" key="5">
    <source>
        <dbReference type="ARBA" id="ARBA00022679"/>
    </source>
</evidence>
<keyword evidence="5" id="KW-0808">Transferase</keyword>
<comment type="caution">
    <text evidence="11">The sequence shown here is derived from an EMBL/GenBank/DDBJ whole genome shotgun (WGS) entry which is preliminary data.</text>
</comment>
<evidence type="ECO:0000256" key="1">
    <source>
        <dbReference type="ARBA" id="ARBA00004141"/>
    </source>
</evidence>
<dbReference type="InterPro" id="IPR044878">
    <property type="entry name" value="UbiA_sf"/>
</dbReference>
<evidence type="ECO:0000256" key="9">
    <source>
        <dbReference type="SAM" id="MobiDB-lite"/>
    </source>
</evidence>
<feature type="transmembrane region" description="Helical" evidence="10">
    <location>
        <begin position="239"/>
        <end position="261"/>
    </location>
</feature>
<evidence type="ECO:0000256" key="10">
    <source>
        <dbReference type="SAM" id="Phobius"/>
    </source>
</evidence>
<accession>A0ABT4XDX6</accession>
<reference evidence="11 12" key="1">
    <citation type="submission" date="2023-01" db="EMBL/GenBank/DDBJ databases">
        <title>Pseudomonas SA3-5T sp. nov., isolated from tidal flat sediment.</title>
        <authorList>
            <person name="Kim H.S."/>
            <person name="Kim J.-S."/>
            <person name="Suh M.K."/>
            <person name="Eom M.K."/>
            <person name="Lee J.-S."/>
        </authorList>
    </citation>
    <scope>NUCLEOTIDE SEQUENCE [LARGE SCALE GENOMIC DNA]</scope>
    <source>
        <strain evidence="11 12">SA3-5</strain>
    </source>
</reference>
<keyword evidence="12" id="KW-1185">Reference proteome</keyword>
<keyword evidence="3" id="KW-0474">Menaquinone biosynthesis</keyword>
<feature type="transmembrane region" description="Helical" evidence="10">
    <location>
        <begin position="144"/>
        <end position="163"/>
    </location>
</feature>
<comment type="pathway">
    <text evidence="2">Quinol/quinone metabolism; menaquinone biosynthesis.</text>
</comment>
<dbReference type="Gene3D" id="1.10.357.140">
    <property type="entry name" value="UbiA prenyltransferase"/>
    <property type="match status" value="1"/>
</dbReference>
<dbReference type="PIRSF" id="PIRSF005355">
    <property type="entry name" value="UBIAD1"/>
    <property type="match status" value="1"/>
</dbReference>
<feature type="transmembrane region" description="Helical" evidence="10">
    <location>
        <begin position="303"/>
        <end position="321"/>
    </location>
</feature>
<evidence type="ECO:0000256" key="2">
    <source>
        <dbReference type="ARBA" id="ARBA00004863"/>
    </source>
</evidence>
<feature type="region of interest" description="Disordered" evidence="9">
    <location>
        <begin position="1"/>
        <end position="20"/>
    </location>
</feature>
<dbReference type="Pfam" id="PF01040">
    <property type="entry name" value="UbiA"/>
    <property type="match status" value="1"/>
</dbReference>
<feature type="transmembrane region" description="Helical" evidence="10">
    <location>
        <begin position="175"/>
        <end position="192"/>
    </location>
</feature>
<feature type="transmembrane region" description="Helical" evidence="10">
    <location>
        <begin position="198"/>
        <end position="218"/>
    </location>
</feature>
<dbReference type="CDD" id="cd13962">
    <property type="entry name" value="PT_UbiA_UBIAD1"/>
    <property type="match status" value="1"/>
</dbReference>
<evidence type="ECO:0000256" key="7">
    <source>
        <dbReference type="ARBA" id="ARBA00022989"/>
    </source>
</evidence>